<dbReference type="Proteomes" id="UP000184671">
    <property type="component" value="Unassembled WGS sequence"/>
</dbReference>
<evidence type="ECO:0000313" key="3">
    <source>
        <dbReference type="Proteomes" id="UP000184671"/>
    </source>
</evidence>
<dbReference type="AlphaFoldDB" id="A0A1M4MN04"/>
<dbReference type="RefSeq" id="WP_074370458.1">
    <property type="nucleotide sequence ID" value="NZ_FMID01000049.1"/>
</dbReference>
<organism evidence="2 3">
    <name type="scientific">Methanoculleus chikugoensis</name>
    <dbReference type="NCBI Taxonomy" id="118126"/>
    <lineage>
        <taxon>Archaea</taxon>
        <taxon>Methanobacteriati</taxon>
        <taxon>Methanobacteriota</taxon>
        <taxon>Stenosarchaea group</taxon>
        <taxon>Methanomicrobia</taxon>
        <taxon>Methanomicrobiales</taxon>
        <taxon>Methanomicrobiaceae</taxon>
        <taxon>Methanoculleus</taxon>
    </lineage>
</organism>
<protein>
    <submittedName>
        <fullName evidence="2">Uncharacterized protein</fullName>
    </submittedName>
</protein>
<gene>
    <name evidence="2" type="ORF">L21_2160</name>
</gene>
<sequence>MAREYPPLLIAVIICVLMTVFAATHALLANEGTPPPGPPAPPPTTPAGTPGTPVATGAPVQVASRTFSISVTPSSATAQPGDTVRFTLTVHPEDGFAAPIEVKVTATALGGVYRDNHDLGTISVPYPPLTYEVVAPDLPPLVSTATVDAVVTATGGGTVRTERVQLVIRR</sequence>
<evidence type="ECO:0000256" key="1">
    <source>
        <dbReference type="SAM" id="MobiDB-lite"/>
    </source>
</evidence>
<accession>A0A1M4MN04</accession>
<dbReference type="EMBL" id="FMID01000049">
    <property type="protein sequence ID" value="SCL76237.1"/>
    <property type="molecule type" value="Genomic_DNA"/>
</dbReference>
<feature type="region of interest" description="Disordered" evidence="1">
    <location>
        <begin position="32"/>
        <end position="56"/>
    </location>
</feature>
<proteinExistence type="predicted"/>
<reference evidence="2 3" key="1">
    <citation type="submission" date="2016-08" db="EMBL/GenBank/DDBJ databases">
        <authorList>
            <person name="Seilhamer J.J."/>
        </authorList>
    </citation>
    <scope>NUCLEOTIDE SEQUENCE [LARGE SCALE GENOMIC DNA]</scope>
    <source>
        <strain evidence="2">L21-II-0</strain>
    </source>
</reference>
<feature type="compositionally biased region" description="Low complexity" evidence="1">
    <location>
        <begin position="46"/>
        <end position="56"/>
    </location>
</feature>
<evidence type="ECO:0000313" key="2">
    <source>
        <dbReference type="EMBL" id="SCL76237.1"/>
    </source>
</evidence>
<dbReference type="OrthoDB" id="107753at2157"/>
<name>A0A1M4MN04_9EURY</name>
<feature type="compositionally biased region" description="Pro residues" evidence="1">
    <location>
        <begin position="33"/>
        <end position="45"/>
    </location>
</feature>